<name>A0A232EN15_9HYME</name>
<dbReference type="Proteomes" id="UP000215335">
    <property type="component" value="Unassembled WGS sequence"/>
</dbReference>
<accession>A0A232EN15</accession>
<proteinExistence type="predicted"/>
<comment type="caution">
    <text evidence="1">The sequence shown here is derived from an EMBL/GenBank/DDBJ whole genome shotgun (WGS) entry which is preliminary data.</text>
</comment>
<evidence type="ECO:0000313" key="1">
    <source>
        <dbReference type="EMBL" id="OXU19712.1"/>
    </source>
</evidence>
<evidence type="ECO:0000313" key="2">
    <source>
        <dbReference type="Proteomes" id="UP000215335"/>
    </source>
</evidence>
<protein>
    <submittedName>
        <fullName evidence="1">Uncharacterized protein</fullName>
    </submittedName>
</protein>
<dbReference type="EMBL" id="NNAY01003267">
    <property type="protein sequence ID" value="OXU19712.1"/>
    <property type="molecule type" value="Genomic_DNA"/>
</dbReference>
<reference evidence="1 2" key="1">
    <citation type="journal article" date="2017" name="Curr. Biol.">
        <title>The Evolution of Venom by Co-option of Single-Copy Genes.</title>
        <authorList>
            <person name="Martinson E.O."/>
            <person name="Mrinalini"/>
            <person name="Kelkar Y.D."/>
            <person name="Chang C.H."/>
            <person name="Werren J.H."/>
        </authorList>
    </citation>
    <scope>NUCLEOTIDE SEQUENCE [LARGE SCALE GENOMIC DNA]</scope>
    <source>
        <strain evidence="1 2">Alberta</strain>
        <tissue evidence="1">Whole body</tissue>
    </source>
</reference>
<dbReference type="AlphaFoldDB" id="A0A232EN15"/>
<keyword evidence="2" id="KW-1185">Reference proteome</keyword>
<gene>
    <name evidence="1" type="ORF">TSAR_009048</name>
</gene>
<sequence length="97" mass="11622">MASVLILPNSEKEQWSILQYFQLEEKIRQQVKLQEKMLELTLDKDFRKQLQPVKQRLAADIREVIPLGNPRQHLRRKMTKLIPEPTSRAIFTEKRLQ</sequence>
<organism evidence="1 2">
    <name type="scientific">Trichomalopsis sarcophagae</name>
    <dbReference type="NCBI Taxonomy" id="543379"/>
    <lineage>
        <taxon>Eukaryota</taxon>
        <taxon>Metazoa</taxon>
        <taxon>Ecdysozoa</taxon>
        <taxon>Arthropoda</taxon>
        <taxon>Hexapoda</taxon>
        <taxon>Insecta</taxon>
        <taxon>Pterygota</taxon>
        <taxon>Neoptera</taxon>
        <taxon>Endopterygota</taxon>
        <taxon>Hymenoptera</taxon>
        <taxon>Apocrita</taxon>
        <taxon>Proctotrupomorpha</taxon>
        <taxon>Chalcidoidea</taxon>
        <taxon>Pteromalidae</taxon>
        <taxon>Pteromalinae</taxon>
        <taxon>Trichomalopsis</taxon>
    </lineage>
</organism>